<keyword evidence="4" id="KW-0498">Mitosis</keyword>
<dbReference type="EMBL" id="CABVLU010000002">
    <property type="protein sequence ID" value="VVT51283.1"/>
    <property type="molecule type" value="Genomic_DNA"/>
</dbReference>
<keyword evidence="3" id="KW-0132">Cell division</keyword>
<reference evidence="11 12" key="1">
    <citation type="submission" date="2019-09" db="EMBL/GenBank/DDBJ databases">
        <authorList>
            <person name="Brejova B."/>
        </authorList>
    </citation>
    <scope>NUCLEOTIDE SEQUENCE [LARGE SCALE GENOMIC DNA]</scope>
</reference>
<dbReference type="GO" id="GO:0045842">
    <property type="term" value="P:positive regulation of mitotic metaphase/anaphase transition"/>
    <property type="evidence" value="ECO:0007669"/>
    <property type="project" value="TreeGrafter"/>
</dbReference>
<evidence type="ECO:0000259" key="9">
    <source>
        <dbReference type="Pfam" id="PF12862"/>
    </source>
</evidence>
<dbReference type="GO" id="GO:0051301">
    <property type="term" value="P:cell division"/>
    <property type="evidence" value="ECO:0007669"/>
    <property type="project" value="UniProtKB-KW"/>
</dbReference>
<dbReference type="GeneID" id="43581863"/>
<dbReference type="GO" id="GO:0005680">
    <property type="term" value="C:anaphase-promoting complex"/>
    <property type="evidence" value="ECO:0007669"/>
    <property type="project" value="InterPro"/>
</dbReference>
<name>A0A5E8BKA4_9ASCO</name>
<dbReference type="SUPFAM" id="SSF48452">
    <property type="entry name" value="TPR-like"/>
    <property type="match status" value="1"/>
</dbReference>
<dbReference type="GO" id="GO:0031145">
    <property type="term" value="P:anaphase-promoting complex-dependent catabolic process"/>
    <property type="evidence" value="ECO:0007669"/>
    <property type="project" value="TreeGrafter"/>
</dbReference>
<dbReference type="AlphaFoldDB" id="A0A5E8BKA4"/>
<comment type="similarity">
    <text evidence="1">Belongs to the APC5 family.</text>
</comment>
<comment type="function">
    <text evidence="8">Component of the anaphase promoting complex/cyclosome (APC/C), a cell cycle-regulated E3 ubiquitin ligase that controls progression through mitosis and the G1 phase of the cell cycle. The APC/C complex acts by mediating ubiquitination and subsequent degradation of target proteins: it mainly mediates the formation of 'Lys-11'-linked polyubiquitin chains and, to a lower extent, the formation of 'Lys-48'- and 'Lys-63'-linked polyubiquitin chains. The APC/C complex catalyzes assembly of branched 'Lys-11'-/'Lys-48'-linked branched ubiquitin chains on target proteins.</text>
</comment>
<protein>
    <recommendedName>
        <fullName evidence="2">Anaphase-promoting complex subunit 5</fullName>
    </recommendedName>
    <alternativeName>
        <fullName evidence="7">Cyclosome subunit 5</fullName>
    </alternativeName>
</protein>
<dbReference type="GO" id="GO:0070979">
    <property type="term" value="P:protein K11-linked ubiquitination"/>
    <property type="evidence" value="ECO:0007669"/>
    <property type="project" value="TreeGrafter"/>
</dbReference>
<keyword evidence="6" id="KW-0131">Cell cycle</keyword>
<dbReference type="OrthoDB" id="4096696at2759"/>
<dbReference type="EMBL" id="CABVLU010000002">
    <property type="protein sequence ID" value="VVT51319.1"/>
    <property type="molecule type" value="Genomic_DNA"/>
</dbReference>
<evidence type="ECO:0000256" key="5">
    <source>
        <dbReference type="ARBA" id="ARBA00022786"/>
    </source>
</evidence>
<gene>
    <name evidence="10" type="ORF">SAPINGB_P003045</name>
    <name evidence="11" type="ORF">SAPINGB_P003057</name>
</gene>
<keyword evidence="5" id="KW-0833">Ubl conjugation pathway</keyword>
<evidence type="ECO:0000313" key="10">
    <source>
        <dbReference type="EMBL" id="VVT51283.1"/>
    </source>
</evidence>
<dbReference type="InterPro" id="IPR037679">
    <property type="entry name" value="Apc5"/>
</dbReference>
<evidence type="ECO:0000256" key="4">
    <source>
        <dbReference type="ARBA" id="ARBA00022776"/>
    </source>
</evidence>
<dbReference type="Pfam" id="PF12862">
    <property type="entry name" value="ANAPC5"/>
    <property type="match status" value="1"/>
</dbReference>
<feature type="domain" description="Anaphase-promoting complex subunit 5" evidence="9">
    <location>
        <begin position="218"/>
        <end position="306"/>
    </location>
</feature>
<dbReference type="UniPathway" id="UPA00143"/>
<proteinExistence type="inferred from homology"/>
<sequence length="478" mass="54971">MELSSAFTKNNETFNANDNCNRVFDQLLEVLFSIRSIDELHTFINRLPGFVIIADGKHDDKDSKIITESASLGINCVTQNSVIGTFFTKCFLEFDSMAFDQIINLWDCLVSFREPFLQKYQYTHSKDFCSASKESAKLLKIFFGSEMLKSYTFQDTKVLQSLLPDLQHIFCISSETLDIMLEGKVAVLDRSDGVSLSSINKILGDLSKNDKSLPVSAYYIKYFKFIQENDYEQAFEYLHRFYDYTMHRHGRAHYHNALFTLATLHAEFESFEEALRAVSEAISVARENKDNMALTDIHFWLYNFISLHPQYKIPDFLSSKDQMIQFLKAKSQDTSYSLYSLVLQHESLHQLINCGSLIQVFESLFKSFFISVTSNSVLPAFNYFTLEASIWEKLGIFSIASTYNQISFTLSKMTYTALPYYGIVILARISKDENEFLDSISLIDSVMPKILETENADLIGLSYMPLTFMKKCKIGLHF</sequence>
<dbReference type="InterPro" id="IPR026000">
    <property type="entry name" value="Apc5_dom"/>
</dbReference>
<dbReference type="InterPro" id="IPR011990">
    <property type="entry name" value="TPR-like_helical_dom_sf"/>
</dbReference>
<evidence type="ECO:0000256" key="6">
    <source>
        <dbReference type="ARBA" id="ARBA00023306"/>
    </source>
</evidence>
<evidence type="ECO:0000256" key="7">
    <source>
        <dbReference type="ARBA" id="ARBA00031069"/>
    </source>
</evidence>
<evidence type="ECO:0000256" key="3">
    <source>
        <dbReference type="ARBA" id="ARBA00022618"/>
    </source>
</evidence>
<evidence type="ECO:0000256" key="2">
    <source>
        <dbReference type="ARBA" id="ARBA00016066"/>
    </source>
</evidence>
<accession>A0A5E8BKA4</accession>
<evidence type="ECO:0000256" key="1">
    <source>
        <dbReference type="ARBA" id="ARBA00007450"/>
    </source>
</evidence>
<dbReference type="RefSeq" id="XP_031853654.1">
    <property type="nucleotide sequence ID" value="XM_031997763.1"/>
</dbReference>
<dbReference type="PANTHER" id="PTHR12830:SF9">
    <property type="entry name" value="ANAPHASE-PROMOTING COMPLEX SUBUNIT 5"/>
    <property type="match status" value="1"/>
</dbReference>
<keyword evidence="12" id="KW-1185">Reference proteome</keyword>
<organism evidence="11 12">
    <name type="scientific">Magnusiomyces paraingens</name>
    <dbReference type="NCBI Taxonomy" id="2606893"/>
    <lineage>
        <taxon>Eukaryota</taxon>
        <taxon>Fungi</taxon>
        <taxon>Dikarya</taxon>
        <taxon>Ascomycota</taxon>
        <taxon>Saccharomycotina</taxon>
        <taxon>Dipodascomycetes</taxon>
        <taxon>Dipodascales</taxon>
        <taxon>Dipodascaceae</taxon>
        <taxon>Magnusiomyces</taxon>
    </lineage>
</organism>
<dbReference type="Proteomes" id="UP000398389">
    <property type="component" value="Unassembled WGS sequence"/>
</dbReference>
<evidence type="ECO:0000256" key="8">
    <source>
        <dbReference type="ARBA" id="ARBA00045696"/>
    </source>
</evidence>
<evidence type="ECO:0000313" key="12">
    <source>
        <dbReference type="Proteomes" id="UP000398389"/>
    </source>
</evidence>
<dbReference type="PANTHER" id="PTHR12830">
    <property type="entry name" value="ANAPHASE-PROMOTING COMPLEX SUBUNIT 5"/>
    <property type="match status" value="1"/>
</dbReference>
<evidence type="ECO:0000313" key="11">
    <source>
        <dbReference type="EMBL" id="VVT51319.1"/>
    </source>
</evidence>